<feature type="compositionally biased region" description="Low complexity" evidence="7">
    <location>
        <begin position="152"/>
        <end position="177"/>
    </location>
</feature>
<comment type="subcellular location">
    <subcellularLocation>
        <location evidence="1">Membrane</location>
        <topology evidence="1">Multi-pass membrane protein</topology>
    </subcellularLocation>
</comment>
<dbReference type="SMART" id="SM00679">
    <property type="entry name" value="CTNS"/>
    <property type="match status" value="2"/>
</dbReference>
<dbReference type="GO" id="GO:0034486">
    <property type="term" value="P:vacuolar transmembrane transport"/>
    <property type="evidence" value="ECO:0007669"/>
    <property type="project" value="UniProtKB-ARBA"/>
</dbReference>
<organism evidence="9 10">
    <name type="scientific">Coniochaeta hoffmannii</name>
    <dbReference type="NCBI Taxonomy" id="91930"/>
    <lineage>
        <taxon>Eukaryota</taxon>
        <taxon>Fungi</taxon>
        <taxon>Dikarya</taxon>
        <taxon>Ascomycota</taxon>
        <taxon>Pezizomycotina</taxon>
        <taxon>Sordariomycetes</taxon>
        <taxon>Sordariomycetidae</taxon>
        <taxon>Coniochaetales</taxon>
        <taxon>Coniochaetaceae</taxon>
        <taxon>Coniochaeta</taxon>
    </lineage>
</organism>
<keyword evidence="10" id="KW-1185">Reference proteome</keyword>
<reference evidence="9" key="1">
    <citation type="submission" date="2022-07" db="EMBL/GenBank/DDBJ databases">
        <title>Fungi with potential for degradation of polypropylene.</title>
        <authorList>
            <person name="Gostincar C."/>
        </authorList>
    </citation>
    <scope>NUCLEOTIDE SEQUENCE</scope>
    <source>
        <strain evidence="9">EXF-13287</strain>
    </source>
</reference>
<dbReference type="PANTHER" id="PTHR16201:SF44">
    <property type="entry name" value="SEVEN TRANSMEMBRANE PROTEIN 1"/>
    <property type="match status" value="1"/>
</dbReference>
<gene>
    <name evidence="9" type="ORF">NKR19_g9052</name>
</gene>
<keyword evidence="3 8" id="KW-1133">Transmembrane helix</keyword>
<feature type="transmembrane region" description="Helical" evidence="8">
    <location>
        <begin position="20"/>
        <end position="44"/>
    </location>
</feature>
<feature type="transmembrane region" description="Helical" evidence="8">
    <location>
        <begin position="254"/>
        <end position="272"/>
    </location>
</feature>
<dbReference type="AlphaFoldDB" id="A0AA38VBS2"/>
<name>A0AA38VBS2_9PEZI</name>
<protein>
    <submittedName>
        <fullName evidence="9">PQ-loop-domain-containing protein</fullName>
    </submittedName>
</protein>
<dbReference type="InterPro" id="IPR006603">
    <property type="entry name" value="PQ-loop_rpt"/>
</dbReference>
<dbReference type="PANTHER" id="PTHR16201">
    <property type="entry name" value="SEVEN TRANSMEMBRANE PROTEIN 1-RELATED"/>
    <property type="match status" value="1"/>
</dbReference>
<evidence type="ECO:0000256" key="8">
    <source>
        <dbReference type="SAM" id="Phobius"/>
    </source>
</evidence>
<evidence type="ECO:0000256" key="2">
    <source>
        <dbReference type="ARBA" id="ARBA00022692"/>
    </source>
</evidence>
<keyword evidence="2 8" id="KW-0812">Transmembrane</keyword>
<comment type="caution">
    <text evidence="9">The sequence shown here is derived from an EMBL/GenBank/DDBJ whole genome shotgun (WGS) entry which is preliminary data.</text>
</comment>
<proteinExistence type="inferred from homology"/>
<feature type="transmembrane region" description="Helical" evidence="8">
    <location>
        <begin position="214"/>
        <end position="234"/>
    </location>
</feature>
<evidence type="ECO:0000256" key="3">
    <source>
        <dbReference type="ARBA" id="ARBA00022989"/>
    </source>
</evidence>
<dbReference type="Proteomes" id="UP001174691">
    <property type="component" value="Unassembled WGS sequence"/>
</dbReference>
<feature type="compositionally biased region" description="Basic residues" evidence="7">
    <location>
        <begin position="111"/>
        <end position="127"/>
    </location>
</feature>
<evidence type="ECO:0000256" key="1">
    <source>
        <dbReference type="ARBA" id="ARBA00004141"/>
    </source>
</evidence>
<evidence type="ECO:0000256" key="4">
    <source>
        <dbReference type="ARBA" id="ARBA00023136"/>
    </source>
</evidence>
<feature type="transmembrane region" description="Helical" evidence="8">
    <location>
        <begin position="82"/>
        <end position="103"/>
    </location>
</feature>
<dbReference type="FunFam" id="1.20.1280.290:FF:000009">
    <property type="entry name" value="PQ loop repeat family protein"/>
    <property type="match status" value="1"/>
</dbReference>
<sequence>MAAPLTVVWAAAMQPPSINQAISGIFGSISLTAWICLLLPQLIANYKAKSADGLSMGFLFIWLLGDVANLLGALATSLAPTAIGLAVYFCLADLVLIAQCTYYNTLNARRRSRAHQHHHHHHHHPRNRASSSSAGSSTLADDTAAADDDTPPSEASPLLRSSSSPPRRRSSSLGLPGSHRRHSTNTRQETEISLSRIITGEDDRPDRHPWLNNALSLAAVWVVGVAGWFVSYKMGAWDVDSGLPDERGGEGTTTTSRIGLALGYFSAVAYLCARVPQIIKNYREKSCEGLALLFFLLSLTGNFTYGASLIAYSQKKQYILTALPWLLGSLGTIVEDVVIFVQFRLYSPSRQAKPRVDGEEACH</sequence>
<feature type="transmembrane region" description="Helical" evidence="8">
    <location>
        <begin position="292"/>
        <end position="312"/>
    </location>
</feature>
<keyword evidence="4 8" id="KW-0472">Membrane</keyword>
<feature type="compositionally biased region" description="Low complexity" evidence="7">
    <location>
        <begin position="128"/>
        <end position="143"/>
    </location>
</feature>
<dbReference type="InterPro" id="IPR051415">
    <property type="entry name" value="LAAT-1"/>
</dbReference>
<dbReference type="Gene3D" id="1.20.1280.290">
    <property type="match status" value="2"/>
</dbReference>
<evidence type="ECO:0000256" key="7">
    <source>
        <dbReference type="SAM" id="MobiDB-lite"/>
    </source>
</evidence>
<accession>A0AA38VBS2</accession>
<feature type="region of interest" description="Disordered" evidence="7">
    <location>
        <begin position="111"/>
        <end position="205"/>
    </location>
</feature>
<feature type="transmembrane region" description="Helical" evidence="8">
    <location>
        <begin position="56"/>
        <end position="76"/>
    </location>
</feature>
<evidence type="ECO:0000313" key="9">
    <source>
        <dbReference type="EMBL" id="KAJ9133468.1"/>
    </source>
</evidence>
<dbReference type="GO" id="GO:0015174">
    <property type="term" value="F:basic amino acid transmembrane transporter activity"/>
    <property type="evidence" value="ECO:0007669"/>
    <property type="project" value="UniProtKB-ARBA"/>
</dbReference>
<feature type="transmembrane region" description="Helical" evidence="8">
    <location>
        <begin position="318"/>
        <end position="341"/>
    </location>
</feature>
<evidence type="ECO:0000256" key="6">
    <source>
        <dbReference type="ARBA" id="ARBA00050768"/>
    </source>
</evidence>
<evidence type="ECO:0000256" key="5">
    <source>
        <dbReference type="ARBA" id="ARBA00038039"/>
    </source>
</evidence>
<dbReference type="FunFam" id="1.20.1280.290:FF:000012">
    <property type="entry name" value="Vacuolar membrane PQ loop repeat protein"/>
    <property type="match status" value="1"/>
</dbReference>
<dbReference type="Pfam" id="PF04193">
    <property type="entry name" value="PQ-loop"/>
    <property type="match status" value="2"/>
</dbReference>
<evidence type="ECO:0000313" key="10">
    <source>
        <dbReference type="Proteomes" id="UP001174691"/>
    </source>
</evidence>
<dbReference type="GO" id="GO:0098852">
    <property type="term" value="C:lytic vacuole membrane"/>
    <property type="evidence" value="ECO:0007669"/>
    <property type="project" value="UniProtKB-ARBA"/>
</dbReference>
<comment type="catalytic activity">
    <reaction evidence="6">
        <text>L-histidine(out) + L-arginine(in) = L-histidine(in) + L-arginine(out)</text>
        <dbReference type="Rhea" id="RHEA:71063"/>
        <dbReference type="ChEBI" id="CHEBI:32682"/>
        <dbReference type="ChEBI" id="CHEBI:57595"/>
    </reaction>
</comment>
<comment type="similarity">
    <text evidence="5">Belongs to the laat-1 family.</text>
</comment>
<dbReference type="EMBL" id="JANBVN010000202">
    <property type="protein sequence ID" value="KAJ9133468.1"/>
    <property type="molecule type" value="Genomic_DNA"/>
</dbReference>